<comment type="caution">
    <text evidence="2">The sequence shown here is derived from an EMBL/GenBank/DDBJ whole genome shotgun (WGS) entry which is preliminary data.</text>
</comment>
<keyword evidence="3" id="KW-1185">Reference proteome</keyword>
<evidence type="ECO:0000313" key="2">
    <source>
        <dbReference type="EMBL" id="CAH0364810.1"/>
    </source>
</evidence>
<feature type="region of interest" description="Disordered" evidence="1">
    <location>
        <begin position="95"/>
        <end position="181"/>
    </location>
</feature>
<feature type="region of interest" description="Disordered" evidence="1">
    <location>
        <begin position="14"/>
        <end position="73"/>
    </location>
</feature>
<dbReference type="EMBL" id="CAKKNE010000001">
    <property type="protein sequence ID" value="CAH0364810.1"/>
    <property type="molecule type" value="Genomic_DNA"/>
</dbReference>
<feature type="compositionally biased region" description="Basic residues" evidence="1">
    <location>
        <begin position="18"/>
        <end position="30"/>
    </location>
</feature>
<dbReference type="OrthoDB" id="630188at2759"/>
<evidence type="ECO:0000313" key="3">
    <source>
        <dbReference type="Proteomes" id="UP000789595"/>
    </source>
</evidence>
<name>A0A8J2WTI1_9STRA</name>
<dbReference type="Proteomes" id="UP000789595">
    <property type="component" value="Unassembled WGS sequence"/>
</dbReference>
<dbReference type="AlphaFoldDB" id="A0A8J2WTI1"/>
<protein>
    <submittedName>
        <fullName evidence="2">Uncharacterized protein</fullName>
    </submittedName>
</protein>
<accession>A0A8J2WTI1</accession>
<proteinExistence type="predicted"/>
<organism evidence="2 3">
    <name type="scientific">Pelagomonas calceolata</name>
    <dbReference type="NCBI Taxonomy" id="35677"/>
    <lineage>
        <taxon>Eukaryota</taxon>
        <taxon>Sar</taxon>
        <taxon>Stramenopiles</taxon>
        <taxon>Ochrophyta</taxon>
        <taxon>Pelagophyceae</taxon>
        <taxon>Pelagomonadales</taxon>
        <taxon>Pelagomonadaceae</taxon>
        <taxon>Pelagomonas</taxon>
    </lineage>
</organism>
<evidence type="ECO:0000256" key="1">
    <source>
        <dbReference type="SAM" id="MobiDB-lite"/>
    </source>
</evidence>
<feature type="compositionally biased region" description="Low complexity" evidence="1">
    <location>
        <begin position="51"/>
        <end position="60"/>
    </location>
</feature>
<sequence>MKCLALLDGPFVVGTKGRVGRGKNAGHHERRPSPDPSRWPSTTRRRRRRGTSSASSSGRSTARRRRPRTAGCTARATRYVFSASFAVARAAVLRRASTRRPDPAARWPAPELTAEPTSGPRREKDPPQTPSTRPATKNAGETRRQGEAGPRARAEVQGGRREGVRQARAERRAARGRVGGHDGVRGPCPFLGHFGSTTRDIPQDAIAATRHRRRWARAEGGGAAAPLAVVAELASPPAGEDEYGHEVVDVANGAAAAAFLAAGHGVIDVAAMLGLRVDAHPGSTAGGTDGLHFCMPGPLDYALDLVLARVGSAFDSVVPEIDAPH</sequence>
<gene>
    <name evidence="2" type="ORF">PECAL_1P11920</name>
</gene>
<reference evidence="2" key="1">
    <citation type="submission" date="2021-11" db="EMBL/GenBank/DDBJ databases">
        <authorList>
            <consortium name="Genoscope - CEA"/>
            <person name="William W."/>
        </authorList>
    </citation>
    <scope>NUCLEOTIDE SEQUENCE</scope>
</reference>
<feature type="compositionally biased region" description="Basic and acidic residues" evidence="1">
    <location>
        <begin position="140"/>
        <end position="181"/>
    </location>
</feature>